<reference evidence="2" key="1">
    <citation type="submission" date="2023-06" db="EMBL/GenBank/DDBJ databases">
        <title>Genome-scale phylogeny and comparative genomics of the fungal order Sordariales.</title>
        <authorList>
            <consortium name="Lawrence Berkeley National Laboratory"/>
            <person name="Hensen N."/>
            <person name="Bonometti L."/>
            <person name="Westerberg I."/>
            <person name="Brannstrom I.O."/>
            <person name="Guillou S."/>
            <person name="Cros-Aarteil S."/>
            <person name="Calhoun S."/>
            <person name="Haridas S."/>
            <person name="Kuo A."/>
            <person name="Mondo S."/>
            <person name="Pangilinan J."/>
            <person name="Riley R."/>
            <person name="LaButti K."/>
            <person name="Andreopoulos B."/>
            <person name="Lipzen A."/>
            <person name="Chen C."/>
            <person name="Yanf M."/>
            <person name="Daum C."/>
            <person name="Ng V."/>
            <person name="Clum A."/>
            <person name="Steindorff A."/>
            <person name="Ohm R."/>
            <person name="Martin F."/>
            <person name="Silar P."/>
            <person name="Natvig D."/>
            <person name="Lalanne C."/>
            <person name="Gautier V."/>
            <person name="Ament-velasquez S.L."/>
            <person name="Kruys A."/>
            <person name="Hutchinson M.I."/>
            <person name="Powell A.J."/>
            <person name="Barry K."/>
            <person name="Miller A.N."/>
            <person name="Grigoriev I.V."/>
            <person name="Debuchy R."/>
            <person name="Gladieux P."/>
            <person name="Thoren M.H."/>
            <person name="Johannesson H."/>
        </authorList>
    </citation>
    <scope>NUCLEOTIDE SEQUENCE</scope>
    <source>
        <strain evidence="2">SMH2392-1A</strain>
    </source>
</reference>
<feature type="region of interest" description="Disordered" evidence="1">
    <location>
        <begin position="1"/>
        <end position="31"/>
    </location>
</feature>
<dbReference type="Proteomes" id="UP001172101">
    <property type="component" value="Unassembled WGS sequence"/>
</dbReference>
<dbReference type="AlphaFoldDB" id="A0AA39ZT69"/>
<proteinExistence type="predicted"/>
<name>A0AA39ZT69_9PEZI</name>
<evidence type="ECO:0000313" key="3">
    <source>
        <dbReference type="Proteomes" id="UP001172101"/>
    </source>
</evidence>
<dbReference type="Gene3D" id="3.20.20.80">
    <property type="entry name" value="Glycosidases"/>
    <property type="match status" value="1"/>
</dbReference>
<feature type="compositionally biased region" description="Polar residues" evidence="1">
    <location>
        <begin position="20"/>
        <end position="31"/>
    </location>
</feature>
<dbReference type="GeneID" id="85329425"/>
<protein>
    <submittedName>
        <fullName evidence="2">Uncharacterized protein</fullName>
    </submittedName>
</protein>
<feature type="compositionally biased region" description="Basic and acidic residues" evidence="1">
    <location>
        <begin position="136"/>
        <end position="146"/>
    </location>
</feature>
<comment type="caution">
    <text evidence="2">The sequence shown here is derived from an EMBL/GenBank/DDBJ whole genome shotgun (WGS) entry which is preliminary data.</text>
</comment>
<keyword evidence="3" id="KW-1185">Reference proteome</keyword>
<accession>A0AA39ZT69</accession>
<dbReference type="EMBL" id="JAUIRO010000008">
    <property type="protein sequence ID" value="KAK0703202.1"/>
    <property type="molecule type" value="Genomic_DNA"/>
</dbReference>
<evidence type="ECO:0000256" key="1">
    <source>
        <dbReference type="SAM" id="MobiDB-lite"/>
    </source>
</evidence>
<feature type="compositionally biased region" description="Basic and acidic residues" evidence="1">
    <location>
        <begin position="102"/>
        <end position="121"/>
    </location>
</feature>
<dbReference type="RefSeq" id="XP_060290061.1">
    <property type="nucleotide sequence ID" value="XM_060446155.1"/>
</dbReference>
<feature type="compositionally biased region" description="Low complexity" evidence="1">
    <location>
        <begin position="122"/>
        <end position="134"/>
    </location>
</feature>
<organism evidence="2 3">
    <name type="scientific">Lasiosphaeria miniovina</name>
    <dbReference type="NCBI Taxonomy" id="1954250"/>
    <lineage>
        <taxon>Eukaryota</taxon>
        <taxon>Fungi</taxon>
        <taxon>Dikarya</taxon>
        <taxon>Ascomycota</taxon>
        <taxon>Pezizomycotina</taxon>
        <taxon>Sordariomycetes</taxon>
        <taxon>Sordariomycetidae</taxon>
        <taxon>Sordariales</taxon>
        <taxon>Lasiosphaeriaceae</taxon>
        <taxon>Lasiosphaeria</taxon>
    </lineage>
</organism>
<evidence type="ECO:0000313" key="2">
    <source>
        <dbReference type="EMBL" id="KAK0703202.1"/>
    </source>
</evidence>
<feature type="region of interest" description="Disordered" evidence="1">
    <location>
        <begin position="97"/>
        <end position="146"/>
    </location>
</feature>
<gene>
    <name evidence="2" type="ORF">B0T26DRAFT_756766</name>
</gene>
<sequence length="146" mass="15578">MAANPLPGSQATPTPALFLSVSTDSESSTIHPVTEPTAENITVMQGFEWYVPADQKHWVRLKKQVRQLKQCKGSSKDGNGYDIYDLNDLGEFAQKGSVAGAENKDAQGHEQGRKVAAERGTRTGASTSASGSKGHAARDTHVNIVV</sequence>